<organism evidence="2 3">
    <name type="scientific">Hyalella azteca</name>
    <name type="common">Amphipod</name>
    <dbReference type="NCBI Taxonomy" id="294128"/>
    <lineage>
        <taxon>Eukaryota</taxon>
        <taxon>Metazoa</taxon>
        <taxon>Ecdysozoa</taxon>
        <taxon>Arthropoda</taxon>
        <taxon>Crustacea</taxon>
        <taxon>Multicrustacea</taxon>
        <taxon>Malacostraca</taxon>
        <taxon>Eumalacostraca</taxon>
        <taxon>Peracarida</taxon>
        <taxon>Amphipoda</taxon>
        <taxon>Senticaudata</taxon>
        <taxon>Talitrida</taxon>
        <taxon>Talitroidea</taxon>
        <taxon>Hyalellidae</taxon>
        <taxon>Hyalella</taxon>
    </lineage>
</organism>
<dbReference type="GeneID" id="125178910"/>
<accession>A0A979FSY8</accession>
<keyword evidence="2" id="KW-1185">Reference proteome</keyword>
<sequence>MSANNNGRGTRGVPTGRGSRGAQAGRGRGSSSGPRGGARPRTYSTNQLNASNRPTNFDAVPVHNSTTNRSRENNGDRYFVNQQAVSRVLPARRVSESMNAGIQASNEAGWSYASVARPASCLSIHSENKFVSQQPRYNGPTHNQASLCLSHQNIHLSSPDGPTRFSVPPPNRFPGNPTGMGNIFHPNSGASTMPPQSLYSTAGVRAPCDGSSPYFPRSPPSQYLPTLSSAAAAAAVPGLSVAPANFNANHLSRPIMAPAHPSDAHLTAPRFAPAYSSAASLPRPSVAPTRVSAAHMPGPGLAPAFSNAAPLPAANSAPNYSNDPILSSSVSSVVPFTPVCTNSMVSPVSTPPVYLNQYADVYNVTPATYAPQYVSAPSIDSYNQGRPPLAYSTSDETIASVTVNSQYFVHPYQPSGVTNQPLNQPSIPLYSQQAGTTLVPFEFEGSPIYKVPNNHPINPFTVPMPQNCPFGYIPRKYWNPCVRFDLNSQLAGMKISAENTAPPAPQTKQDNLGEQEGPSVRENSTSHNSEEIENKTSAEDVDEDAGDEPASSDH</sequence>
<dbReference type="Proteomes" id="UP000694843">
    <property type="component" value="Unplaced"/>
</dbReference>
<dbReference type="KEGG" id="hazt:125178910"/>
<reference evidence="3" key="1">
    <citation type="submission" date="2025-08" db="UniProtKB">
        <authorList>
            <consortium name="RefSeq"/>
        </authorList>
    </citation>
    <scope>IDENTIFICATION</scope>
    <source>
        <tissue evidence="3">Whole organism</tissue>
    </source>
</reference>
<feature type="region of interest" description="Disordered" evidence="1">
    <location>
        <begin position="498"/>
        <end position="554"/>
    </location>
</feature>
<feature type="compositionally biased region" description="Gly residues" evidence="1">
    <location>
        <begin position="24"/>
        <end position="36"/>
    </location>
</feature>
<evidence type="ECO:0000313" key="2">
    <source>
        <dbReference type="Proteomes" id="UP000694843"/>
    </source>
</evidence>
<dbReference type="RefSeq" id="XP_047739718.1">
    <property type="nucleotide sequence ID" value="XM_047883762.1"/>
</dbReference>
<dbReference type="AlphaFoldDB" id="A0A979FSY8"/>
<proteinExistence type="predicted"/>
<feature type="compositionally biased region" description="Polar residues" evidence="1">
    <location>
        <begin position="42"/>
        <end position="55"/>
    </location>
</feature>
<protein>
    <submittedName>
        <fullName evidence="3">Nascent polypeptide-associated complex subunit alpha, muscle-specific form-like</fullName>
    </submittedName>
</protein>
<feature type="compositionally biased region" description="Low complexity" evidence="1">
    <location>
        <begin position="7"/>
        <end position="23"/>
    </location>
</feature>
<gene>
    <name evidence="3" type="primary">LOC125178910</name>
</gene>
<name>A0A979FSY8_HYAAZ</name>
<feature type="region of interest" description="Disordered" evidence="1">
    <location>
        <begin position="1"/>
        <end position="75"/>
    </location>
</feature>
<evidence type="ECO:0000256" key="1">
    <source>
        <dbReference type="SAM" id="MobiDB-lite"/>
    </source>
</evidence>
<feature type="compositionally biased region" description="Basic and acidic residues" evidence="1">
    <location>
        <begin position="528"/>
        <end position="538"/>
    </location>
</feature>
<evidence type="ECO:0000313" key="3">
    <source>
        <dbReference type="RefSeq" id="XP_047739718.1"/>
    </source>
</evidence>